<dbReference type="SUPFAM" id="SSF46689">
    <property type="entry name" value="Homeodomain-like"/>
    <property type="match status" value="2"/>
</dbReference>
<evidence type="ECO:0000313" key="11">
    <source>
        <dbReference type="EMBL" id="MBA0972691.1"/>
    </source>
</evidence>
<dbReference type="InterPro" id="IPR009057">
    <property type="entry name" value="Homeodomain-like_sf"/>
</dbReference>
<dbReference type="PANTHER" id="PTHR42713">
    <property type="entry name" value="HISTIDINE KINASE-RELATED"/>
    <property type="match status" value="1"/>
</dbReference>
<evidence type="ECO:0000313" key="14">
    <source>
        <dbReference type="Proteomes" id="UP000516696"/>
    </source>
</evidence>
<keyword evidence="3 8" id="KW-0597">Phosphoprotein</keyword>
<dbReference type="EMBL" id="CP050485">
    <property type="protein sequence ID" value="QOG28603.1"/>
    <property type="molecule type" value="Genomic_DNA"/>
</dbReference>
<dbReference type="Proteomes" id="UP000571857">
    <property type="component" value="Unassembled WGS sequence"/>
</dbReference>
<dbReference type="InterPro" id="IPR051552">
    <property type="entry name" value="HptR"/>
</dbReference>
<keyword evidence="5" id="KW-0805">Transcription regulation</keyword>
<dbReference type="GO" id="GO:0005737">
    <property type="term" value="C:cytoplasm"/>
    <property type="evidence" value="ECO:0007669"/>
    <property type="project" value="UniProtKB-SubCell"/>
</dbReference>
<dbReference type="AlphaFoldDB" id="A0A2K3QUI5"/>
<dbReference type="PROSITE" id="PS50110">
    <property type="entry name" value="RESPONSE_REGULATORY"/>
    <property type="match status" value="1"/>
</dbReference>
<evidence type="ECO:0000256" key="6">
    <source>
        <dbReference type="ARBA" id="ARBA00023125"/>
    </source>
</evidence>
<dbReference type="SMART" id="SM00342">
    <property type="entry name" value="HTH_ARAC"/>
    <property type="match status" value="1"/>
</dbReference>
<dbReference type="InterPro" id="IPR018060">
    <property type="entry name" value="HTH_AraC"/>
</dbReference>
<feature type="modified residue" description="4-aspartylphosphate" evidence="8">
    <location>
        <position position="57"/>
    </location>
</feature>
<evidence type="ECO:0000256" key="8">
    <source>
        <dbReference type="PROSITE-ProRule" id="PRU00169"/>
    </source>
</evidence>
<evidence type="ECO:0000259" key="10">
    <source>
        <dbReference type="PROSITE" id="PS50110"/>
    </source>
</evidence>
<evidence type="ECO:0000256" key="4">
    <source>
        <dbReference type="ARBA" id="ARBA00023012"/>
    </source>
</evidence>
<keyword evidence="7" id="KW-0804">Transcription</keyword>
<accession>A0A2K3QUI5</accession>
<evidence type="ECO:0000256" key="7">
    <source>
        <dbReference type="ARBA" id="ARBA00023163"/>
    </source>
</evidence>
<dbReference type="SUPFAM" id="SSF52172">
    <property type="entry name" value="CheY-like"/>
    <property type="match status" value="1"/>
</dbReference>
<dbReference type="PRINTS" id="PR00032">
    <property type="entry name" value="HTHARAC"/>
</dbReference>
<dbReference type="CDD" id="cd17536">
    <property type="entry name" value="REC_YesN-like"/>
    <property type="match status" value="1"/>
</dbReference>
<dbReference type="EMBL" id="JASUBT010000001">
    <property type="protein sequence ID" value="MDL4934491.1"/>
    <property type="molecule type" value="Genomic_DNA"/>
</dbReference>
<evidence type="ECO:0000259" key="9">
    <source>
        <dbReference type="PROSITE" id="PS01124"/>
    </source>
</evidence>
<name>A0A2K3QUI5_ENTGA</name>
<reference evidence="13 14" key="1">
    <citation type="submission" date="2020-03" db="EMBL/GenBank/DDBJ databases">
        <title>Characterization of ganglioside-mimicking enterococci.</title>
        <authorList>
            <person name="Patry R.T."/>
            <person name="Nothaft H."/>
            <person name="Bridger R."/>
            <person name="Shajahan A."/>
            <person name="Huynh S."/>
            <person name="Sanchez S."/>
            <person name="Azadi P."/>
            <person name="Cooper K."/>
            <person name="Miller W.G."/>
            <person name="Parker C.T."/>
            <person name="Wells L."/>
            <person name="Szymanski C.M."/>
        </authorList>
    </citation>
    <scope>NUCLEOTIDE SEQUENCE [LARGE SCALE GENOMIC DNA]</scope>
    <source>
        <strain evidence="13 14">EGM181</strain>
    </source>
</reference>
<gene>
    <name evidence="13" type="ORF">EGM181_15705</name>
    <name evidence="11" type="ORF">HWH42_08845</name>
    <name evidence="12" type="ORF">QRX88_02020</name>
</gene>
<dbReference type="GO" id="GO:0043565">
    <property type="term" value="F:sequence-specific DNA binding"/>
    <property type="evidence" value="ECO:0007669"/>
    <property type="project" value="InterPro"/>
</dbReference>
<dbReference type="RefSeq" id="WP_103300785.1">
    <property type="nucleotide sequence ID" value="NZ_CAKOCH010000001.1"/>
</dbReference>
<evidence type="ECO:0000313" key="13">
    <source>
        <dbReference type="EMBL" id="QOG28603.1"/>
    </source>
</evidence>
<keyword evidence="6" id="KW-0238">DNA-binding</keyword>
<evidence type="ECO:0000256" key="1">
    <source>
        <dbReference type="ARBA" id="ARBA00004496"/>
    </source>
</evidence>
<dbReference type="SMART" id="SM00448">
    <property type="entry name" value="REC"/>
    <property type="match status" value="1"/>
</dbReference>
<dbReference type="EMBL" id="JABXJK010000039">
    <property type="protein sequence ID" value="MBA0972691.1"/>
    <property type="molecule type" value="Genomic_DNA"/>
</dbReference>
<dbReference type="PROSITE" id="PS01124">
    <property type="entry name" value="HTH_ARAC_FAMILY_2"/>
    <property type="match status" value="1"/>
</dbReference>
<dbReference type="Pfam" id="PF00072">
    <property type="entry name" value="Response_reg"/>
    <property type="match status" value="1"/>
</dbReference>
<keyword evidence="4" id="KW-0902">Two-component regulatory system</keyword>
<sequence>MYKVFIVEDEHLIRDNLRHQIISLAEKYPIIYSNEAADGELALASILDIRPDIILTDIKMPFMDGLTFAKEAKKLLPLVRIIFISGFDDFDYAKTALQLQADDYLLKPIKNEDLEQTLIKVIAALDQQSQEQHYLSQDDELLRMEVRKNLFLNTLFASKITISEAFQQATELKRSFSGKQFCVLLAKTPYNQNFSDYTRFSKQLTSTYGSDETVLFSSISSRFIKFLLFDFNKDAVLEKAYQMAQALTHDSSEEVAVAIGPVVERFSDIPTSYHKANGMLKTYGGIRKEKIISYEDDMKEGELSPTNPFKIDLAERISQTEPEAINDLVNEIMSAQGTAERTQMYRFFVLVELIALVKKREGKEQKDLLAQTADLDYLSQLTSEPHNYQDKVAALLTYLVKQQINPAMAKYQSVISQAKQFIDKNFSDPNISLNVVAEKVNLSPAHFSTIFSQATDATFIEYLTEQRLSLAKKLLITTNLRLSEIAFDIGYNDPNYFSFLFKKKEQISPKEYRQIHH</sequence>
<dbReference type="PANTHER" id="PTHR42713:SF3">
    <property type="entry name" value="TRANSCRIPTIONAL REGULATORY PROTEIN HPTR"/>
    <property type="match status" value="1"/>
</dbReference>
<dbReference type="InterPro" id="IPR011006">
    <property type="entry name" value="CheY-like_superfamily"/>
</dbReference>
<dbReference type="Proteomes" id="UP001241571">
    <property type="component" value="Unassembled WGS sequence"/>
</dbReference>
<protein>
    <submittedName>
        <fullName evidence="12">Response regulator</fullName>
    </submittedName>
</protein>
<dbReference type="Proteomes" id="UP000516696">
    <property type="component" value="Chromosome"/>
</dbReference>
<reference evidence="11 15" key="2">
    <citation type="submission" date="2020-06" db="EMBL/GenBank/DDBJ databases">
        <title>Crossreactivity between MHC class I-restricted antigens from cancer cells and an enterococcal bacteriophage.</title>
        <authorList>
            <person name="Fluckiger A."/>
            <person name="Daillere R."/>
            <person name="Sassi M."/>
            <person name="Cattoir V."/>
            <person name="Kroemer G."/>
            <person name="Zitvogel L."/>
        </authorList>
    </citation>
    <scope>NUCLEOTIDE SEQUENCE [LARGE SCALE GENOMIC DNA]</scope>
    <source>
        <strain evidence="11 15">EG4</strain>
    </source>
</reference>
<evidence type="ECO:0000256" key="2">
    <source>
        <dbReference type="ARBA" id="ARBA00022490"/>
    </source>
</evidence>
<dbReference type="Gene3D" id="1.10.10.60">
    <property type="entry name" value="Homeodomain-like"/>
    <property type="match status" value="2"/>
</dbReference>
<evidence type="ECO:0000256" key="5">
    <source>
        <dbReference type="ARBA" id="ARBA00023015"/>
    </source>
</evidence>
<dbReference type="InterPro" id="IPR020449">
    <property type="entry name" value="Tscrpt_reg_AraC-type_HTH"/>
</dbReference>
<evidence type="ECO:0000313" key="15">
    <source>
        <dbReference type="Proteomes" id="UP000571857"/>
    </source>
</evidence>
<dbReference type="Gene3D" id="3.40.50.2300">
    <property type="match status" value="1"/>
</dbReference>
<proteinExistence type="predicted"/>
<dbReference type="GO" id="GO:0003700">
    <property type="term" value="F:DNA-binding transcription factor activity"/>
    <property type="evidence" value="ECO:0007669"/>
    <property type="project" value="InterPro"/>
</dbReference>
<dbReference type="Pfam" id="PF12833">
    <property type="entry name" value="HTH_18"/>
    <property type="match status" value="1"/>
</dbReference>
<dbReference type="PROSITE" id="PS00041">
    <property type="entry name" value="HTH_ARAC_FAMILY_1"/>
    <property type="match status" value="1"/>
</dbReference>
<evidence type="ECO:0000256" key="3">
    <source>
        <dbReference type="ARBA" id="ARBA00022553"/>
    </source>
</evidence>
<evidence type="ECO:0000313" key="16">
    <source>
        <dbReference type="Proteomes" id="UP001241571"/>
    </source>
</evidence>
<dbReference type="GO" id="GO:0000160">
    <property type="term" value="P:phosphorelay signal transduction system"/>
    <property type="evidence" value="ECO:0007669"/>
    <property type="project" value="UniProtKB-KW"/>
</dbReference>
<dbReference type="InterPro" id="IPR018062">
    <property type="entry name" value="HTH_AraC-typ_CS"/>
</dbReference>
<feature type="domain" description="HTH araC/xylS-type" evidence="9">
    <location>
        <begin position="416"/>
        <end position="515"/>
    </location>
</feature>
<reference evidence="12 16" key="3">
    <citation type="submission" date="2023-06" db="EMBL/GenBank/DDBJ databases">
        <title>Acute promotion of culturable opportunistic pathogens and persistent increase of antibiotic resistance following antibiotic exposure in mouse gut microbiota.</title>
        <authorList>
            <person name="Li L."/>
            <person name="Wang B."/>
            <person name="Sun Y."/>
            <person name="Wang M."/>
            <person name="Xu H."/>
        </authorList>
    </citation>
    <scope>NUCLEOTIDE SEQUENCE [LARGE SCALE GENOMIC DNA]</scope>
    <source>
        <strain evidence="12 16">CRI2_2</strain>
    </source>
</reference>
<evidence type="ECO:0000313" key="12">
    <source>
        <dbReference type="EMBL" id="MDL4934491.1"/>
    </source>
</evidence>
<dbReference type="InterPro" id="IPR001789">
    <property type="entry name" value="Sig_transdc_resp-reg_receiver"/>
</dbReference>
<organism evidence="12 16">
    <name type="scientific">Enterococcus gallinarum</name>
    <dbReference type="NCBI Taxonomy" id="1353"/>
    <lineage>
        <taxon>Bacteria</taxon>
        <taxon>Bacillati</taxon>
        <taxon>Bacillota</taxon>
        <taxon>Bacilli</taxon>
        <taxon>Lactobacillales</taxon>
        <taxon>Enterococcaceae</taxon>
        <taxon>Enterococcus</taxon>
    </lineage>
</organism>
<comment type="subcellular location">
    <subcellularLocation>
        <location evidence="1">Cytoplasm</location>
    </subcellularLocation>
</comment>
<keyword evidence="2" id="KW-0963">Cytoplasm</keyword>
<feature type="domain" description="Response regulatory" evidence="10">
    <location>
        <begin position="3"/>
        <end position="122"/>
    </location>
</feature>